<evidence type="ECO:0000313" key="2">
    <source>
        <dbReference type="EMBL" id="MBW0534295.1"/>
    </source>
</evidence>
<dbReference type="AlphaFoldDB" id="A0A9Q3ICL2"/>
<gene>
    <name evidence="2" type="ORF">O181_074010</name>
</gene>
<evidence type="ECO:0000313" key="3">
    <source>
        <dbReference type="Proteomes" id="UP000765509"/>
    </source>
</evidence>
<reference evidence="2" key="1">
    <citation type="submission" date="2021-03" db="EMBL/GenBank/DDBJ databases">
        <title>Draft genome sequence of rust myrtle Austropuccinia psidii MF-1, a brazilian biotype.</title>
        <authorList>
            <person name="Quecine M.C."/>
            <person name="Pachon D.M.R."/>
            <person name="Bonatelli M.L."/>
            <person name="Correr F.H."/>
            <person name="Franceschini L.M."/>
            <person name="Leite T.F."/>
            <person name="Margarido G.R.A."/>
            <person name="Almeida C.A."/>
            <person name="Ferrarezi J.A."/>
            <person name="Labate C.A."/>
        </authorList>
    </citation>
    <scope>NUCLEOTIDE SEQUENCE</scope>
    <source>
        <strain evidence="2">MF-1</strain>
    </source>
</reference>
<sequence>MPTSVAILFLLQRALRSQLYLSPDNIIEEIELEKFEKSLQSMYKKIENKRAKIIGKLKANQTTPQEEELLNNHGRLIEESVIFKLFVNSNNDGKDIIELSCMEFEATKHLVEHWNDIQSSNVNFNQIYNVYKLSAMHLSLLAWNSINQATISNFWDHTKIIPKFSPIPNDFGVAIAENSLTEEGNHSKDLGLIRRHR</sequence>
<evidence type="ECO:0000256" key="1">
    <source>
        <dbReference type="SAM" id="SignalP"/>
    </source>
</evidence>
<organism evidence="2 3">
    <name type="scientific">Austropuccinia psidii MF-1</name>
    <dbReference type="NCBI Taxonomy" id="1389203"/>
    <lineage>
        <taxon>Eukaryota</taxon>
        <taxon>Fungi</taxon>
        <taxon>Dikarya</taxon>
        <taxon>Basidiomycota</taxon>
        <taxon>Pucciniomycotina</taxon>
        <taxon>Pucciniomycetes</taxon>
        <taxon>Pucciniales</taxon>
        <taxon>Sphaerophragmiaceae</taxon>
        <taxon>Austropuccinia</taxon>
    </lineage>
</organism>
<feature type="signal peptide" evidence="1">
    <location>
        <begin position="1"/>
        <end position="16"/>
    </location>
</feature>
<dbReference type="Proteomes" id="UP000765509">
    <property type="component" value="Unassembled WGS sequence"/>
</dbReference>
<comment type="caution">
    <text evidence="2">The sequence shown here is derived from an EMBL/GenBank/DDBJ whole genome shotgun (WGS) entry which is preliminary data.</text>
</comment>
<keyword evidence="3" id="KW-1185">Reference proteome</keyword>
<proteinExistence type="predicted"/>
<protein>
    <submittedName>
        <fullName evidence="2">Uncharacterized protein</fullName>
    </submittedName>
</protein>
<keyword evidence="1" id="KW-0732">Signal</keyword>
<name>A0A9Q3ICL2_9BASI</name>
<dbReference type="EMBL" id="AVOT02039277">
    <property type="protein sequence ID" value="MBW0534295.1"/>
    <property type="molecule type" value="Genomic_DNA"/>
</dbReference>
<accession>A0A9Q3ICL2</accession>
<feature type="chain" id="PRO_5040466295" evidence="1">
    <location>
        <begin position="17"/>
        <end position="197"/>
    </location>
</feature>